<organism evidence="4 5">
    <name type="scientific">Acromyrmex insinuator</name>
    <dbReference type="NCBI Taxonomy" id="230686"/>
    <lineage>
        <taxon>Eukaryota</taxon>
        <taxon>Metazoa</taxon>
        <taxon>Ecdysozoa</taxon>
        <taxon>Arthropoda</taxon>
        <taxon>Hexapoda</taxon>
        <taxon>Insecta</taxon>
        <taxon>Pterygota</taxon>
        <taxon>Neoptera</taxon>
        <taxon>Endopterygota</taxon>
        <taxon>Hymenoptera</taxon>
        <taxon>Apocrita</taxon>
        <taxon>Aculeata</taxon>
        <taxon>Formicoidea</taxon>
        <taxon>Formicidae</taxon>
        <taxon>Myrmicinae</taxon>
        <taxon>Acromyrmex</taxon>
    </lineage>
</organism>
<dbReference type="InterPro" id="IPR007998">
    <property type="entry name" value="DUF719"/>
</dbReference>
<comment type="caution">
    <text evidence="4">The sequence shown here is derived from an EMBL/GenBank/DDBJ whole genome shotgun (WGS) entry which is preliminary data.</text>
</comment>
<evidence type="ECO:0000313" key="4">
    <source>
        <dbReference type="EMBL" id="KAG5316367.1"/>
    </source>
</evidence>
<feature type="region of interest" description="Disordered" evidence="3">
    <location>
        <begin position="193"/>
        <end position="212"/>
    </location>
</feature>
<dbReference type="AlphaFoldDB" id="A0A836EA23"/>
<keyword evidence="5" id="KW-1185">Reference proteome</keyword>
<gene>
    <name evidence="4" type="primary">Fam114a2</name>
    <name evidence="4" type="ORF">G6Z75_0000109</name>
</gene>
<proteinExistence type="inferred from homology"/>
<feature type="non-terminal residue" evidence="4">
    <location>
        <position position="807"/>
    </location>
</feature>
<dbReference type="PANTHER" id="PTHR12842:SF6">
    <property type="entry name" value="FI01459P"/>
    <property type="match status" value="1"/>
</dbReference>
<evidence type="ECO:0000256" key="1">
    <source>
        <dbReference type="ARBA" id="ARBA00006903"/>
    </source>
</evidence>
<dbReference type="EMBL" id="JAANHZ010000062">
    <property type="protein sequence ID" value="KAG5316367.1"/>
    <property type="molecule type" value="Genomic_DNA"/>
</dbReference>
<dbReference type="Pfam" id="PF05334">
    <property type="entry name" value="DUF719"/>
    <property type="match status" value="1"/>
</dbReference>
<name>A0A836EA23_9HYME</name>
<feature type="compositionally biased region" description="Low complexity" evidence="3">
    <location>
        <begin position="200"/>
        <end position="212"/>
    </location>
</feature>
<evidence type="ECO:0000313" key="5">
    <source>
        <dbReference type="Proteomes" id="UP000667349"/>
    </source>
</evidence>
<reference evidence="4" key="1">
    <citation type="submission" date="2020-02" db="EMBL/GenBank/DDBJ databases">
        <title>Relaxed selection underlies rapid genomic changes in the transitions from sociality to social parasitism in ants.</title>
        <authorList>
            <person name="Bi X."/>
        </authorList>
    </citation>
    <scope>NUCLEOTIDE SEQUENCE</scope>
    <source>
        <strain evidence="4">BGI-DK2013a</strain>
        <tissue evidence="4">Whole body</tissue>
    </source>
</reference>
<sequence length="807" mass="91116">MRTCRLRFNCHAHKRSAELAFNLRGFDGVQRTAPDRNPEQTRSDEIVSHAQSSQRSERHEGVLRMIANLTYLSDDSVLYDPRTDPLYVEMATSESDADFESADEELGRGVVKRNIRTTVYRTTVDSESDDEYVQRAPYDITNWQSRSETFRMTPDVLTGRKTLVDNKDDKIDSNVRVESDTCTAKSIDCVEKASNERETTSPFKSRKSSSTSTISVKGKESVVENNKILESDVMSEVKATKTKLDNKKISQTKQQGTACQLDTKKLGTRLTKDKIDEPCVNIATELKDAAKYSNKKSLLFMDKNTECKSEEKSKTQVTGNQFRPSSDLSEIDMPEELKSNKKFKEVFQPEGWEGLGDDVELPDELTEEKLQPMLQRLSLADKEDSKDEDSLGSWGSWGNWGVTSLINTATASVSTLTNHVSQGLTLLEGTIVQDPTELERIKQNAVTETDGAQLEIQEQESRSFSSFGFGNLISGVSSITKLVESTGNKVMTGGLDTLEAIGKKTMEVLQEGDPGLKKKRAFFMNEPEKPNLSQILREAKEKAETEEKTIEERELARKVHYESLFDDYQGLVHLEALEMLSKQSNIKIQQYLIELDTNDLTSVQETLEEIKELCDLGDEDDDEDKNDKDLKNILKNACHDLGVDITYEKLYDVRKYIPIKIKRLLFIVMTKTILYFQVWTETENYLASSTTRTDQEIFQNAISTLAQFTALSVERFHKTAELLLIKERRSTVNEADALVQLTNILSNQISLLANSFCDTLHRFAETAKNPDNINANTTTIFLEAANANSYIQDAFRLLIPILQVGAI</sequence>
<dbReference type="PANTHER" id="PTHR12842">
    <property type="entry name" value="FI01459P"/>
    <property type="match status" value="1"/>
</dbReference>
<dbReference type="Proteomes" id="UP000667349">
    <property type="component" value="Unassembled WGS sequence"/>
</dbReference>
<protein>
    <submittedName>
        <fullName evidence="4">F1142 protein</fullName>
    </submittedName>
</protein>
<comment type="similarity">
    <text evidence="1">Belongs to the FAM114 family.</text>
</comment>
<evidence type="ECO:0000256" key="2">
    <source>
        <dbReference type="ARBA" id="ARBA00022553"/>
    </source>
</evidence>
<feature type="compositionally biased region" description="Basic and acidic residues" evidence="3">
    <location>
        <begin position="33"/>
        <end position="47"/>
    </location>
</feature>
<feature type="region of interest" description="Disordered" evidence="3">
    <location>
        <begin position="28"/>
        <end position="58"/>
    </location>
</feature>
<keyword evidence="2" id="KW-0597">Phosphoprotein</keyword>
<evidence type="ECO:0000256" key="3">
    <source>
        <dbReference type="SAM" id="MobiDB-lite"/>
    </source>
</evidence>
<feature type="non-terminal residue" evidence="4">
    <location>
        <position position="1"/>
    </location>
</feature>
<accession>A0A836EA23</accession>